<dbReference type="InterPro" id="IPR024657">
    <property type="entry name" value="COMPASS_Set1_N-SET"/>
</dbReference>
<dbReference type="SMART" id="SM00317">
    <property type="entry name" value="SET"/>
    <property type="match status" value="1"/>
</dbReference>
<dbReference type="PROSITE" id="PS50280">
    <property type="entry name" value="SET"/>
    <property type="match status" value="1"/>
</dbReference>
<accession>A0A9P0CXT8</accession>
<evidence type="ECO:0000313" key="20">
    <source>
        <dbReference type="Proteomes" id="UP001153636"/>
    </source>
</evidence>
<dbReference type="SMART" id="SM01291">
    <property type="entry name" value="N-SET"/>
    <property type="match status" value="1"/>
</dbReference>
<evidence type="ECO:0000256" key="9">
    <source>
        <dbReference type="ARBA" id="ARBA00023163"/>
    </source>
</evidence>
<evidence type="ECO:0000256" key="4">
    <source>
        <dbReference type="ARBA" id="ARBA00022679"/>
    </source>
</evidence>
<keyword evidence="7 14" id="KW-0694">RNA-binding</keyword>
<feature type="region of interest" description="Disordered" evidence="15">
    <location>
        <begin position="702"/>
        <end position="728"/>
    </location>
</feature>
<dbReference type="SUPFAM" id="SSF54928">
    <property type="entry name" value="RNA-binding domain, RBD"/>
    <property type="match status" value="1"/>
</dbReference>
<feature type="region of interest" description="Disordered" evidence="15">
    <location>
        <begin position="251"/>
        <end position="281"/>
    </location>
</feature>
<evidence type="ECO:0000256" key="1">
    <source>
        <dbReference type="ARBA" id="ARBA00004123"/>
    </source>
</evidence>
<evidence type="ECO:0000256" key="6">
    <source>
        <dbReference type="ARBA" id="ARBA00022853"/>
    </source>
</evidence>
<dbReference type="PANTHER" id="PTHR45814:SF2">
    <property type="entry name" value="HISTONE-LYSINE N-METHYLTRANSFERASE SETD1"/>
    <property type="match status" value="1"/>
</dbReference>
<feature type="compositionally biased region" description="Basic and acidic residues" evidence="15">
    <location>
        <begin position="848"/>
        <end position="869"/>
    </location>
</feature>
<dbReference type="GO" id="GO:0032259">
    <property type="term" value="P:methylation"/>
    <property type="evidence" value="ECO:0007669"/>
    <property type="project" value="UniProtKB-KW"/>
</dbReference>
<comment type="subcellular location">
    <subcellularLocation>
        <location evidence="1">Nucleus</location>
    </subcellularLocation>
</comment>
<feature type="compositionally biased region" description="Acidic residues" evidence="15">
    <location>
        <begin position="496"/>
        <end position="506"/>
    </location>
</feature>
<evidence type="ECO:0000259" key="16">
    <source>
        <dbReference type="PROSITE" id="PS50102"/>
    </source>
</evidence>
<feature type="domain" description="Post-SET" evidence="18">
    <location>
        <begin position="1523"/>
        <end position="1539"/>
    </location>
</feature>
<evidence type="ECO:0000256" key="14">
    <source>
        <dbReference type="PROSITE-ProRule" id="PRU00176"/>
    </source>
</evidence>
<feature type="region of interest" description="Disordered" evidence="15">
    <location>
        <begin position="192"/>
        <end position="229"/>
    </location>
</feature>
<dbReference type="GO" id="GO:0048188">
    <property type="term" value="C:Set1C/COMPASS complex"/>
    <property type="evidence" value="ECO:0007669"/>
    <property type="project" value="InterPro"/>
</dbReference>
<keyword evidence="5" id="KW-0949">S-adenosyl-L-methionine</keyword>
<dbReference type="Gene3D" id="3.30.70.330">
    <property type="match status" value="1"/>
</dbReference>
<comment type="catalytic activity">
    <reaction evidence="12">
        <text>N(6)-methyl-L-lysyl(4)-[histone H3] + S-adenosyl-L-methionine = N(6),N(6)-dimethyl-L-lysyl(4)-[histone H3] + S-adenosyl-L-homocysteine + H(+)</text>
        <dbReference type="Rhea" id="RHEA:60268"/>
        <dbReference type="Rhea" id="RHEA-COMP:15540"/>
        <dbReference type="Rhea" id="RHEA-COMP:15543"/>
        <dbReference type="ChEBI" id="CHEBI:15378"/>
        <dbReference type="ChEBI" id="CHEBI:57856"/>
        <dbReference type="ChEBI" id="CHEBI:59789"/>
        <dbReference type="ChEBI" id="CHEBI:61929"/>
        <dbReference type="ChEBI" id="CHEBI:61976"/>
    </reaction>
</comment>
<feature type="region of interest" description="Disordered" evidence="15">
    <location>
        <begin position="594"/>
        <end position="643"/>
    </location>
</feature>
<feature type="compositionally biased region" description="Basic and acidic residues" evidence="15">
    <location>
        <begin position="1189"/>
        <end position="1205"/>
    </location>
</feature>
<evidence type="ECO:0000256" key="13">
    <source>
        <dbReference type="ARBA" id="ARBA00049129"/>
    </source>
</evidence>
<evidence type="ECO:0000256" key="3">
    <source>
        <dbReference type="ARBA" id="ARBA00022603"/>
    </source>
</evidence>
<dbReference type="Pfam" id="PF00076">
    <property type="entry name" value="RRM_1"/>
    <property type="match status" value="1"/>
</dbReference>
<feature type="region of interest" description="Disordered" evidence="15">
    <location>
        <begin position="1189"/>
        <end position="1217"/>
    </location>
</feature>
<keyword evidence="3" id="KW-0489">Methyltransferase</keyword>
<feature type="compositionally biased region" description="Low complexity" evidence="15">
    <location>
        <begin position="876"/>
        <end position="893"/>
    </location>
</feature>
<dbReference type="PROSITE" id="PS50102">
    <property type="entry name" value="RRM"/>
    <property type="match status" value="1"/>
</dbReference>
<dbReference type="SMART" id="SM00508">
    <property type="entry name" value="PostSET"/>
    <property type="match status" value="1"/>
</dbReference>
<keyword evidence="20" id="KW-1185">Reference proteome</keyword>
<organism evidence="19 20">
    <name type="scientific">Psylliodes chrysocephalus</name>
    <dbReference type="NCBI Taxonomy" id="3402493"/>
    <lineage>
        <taxon>Eukaryota</taxon>
        <taxon>Metazoa</taxon>
        <taxon>Ecdysozoa</taxon>
        <taxon>Arthropoda</taxon>
        <taxon>Hexapoda</taxon>
        <taxon>Insecta</taxon>
        <taxon>Pterygota</taxon>
        <taxon>Neoptera</taxon>
        <taxon>Endopterygota</taxon>
        <taxon>Coleoptera</taxon>
        <taxon>Polyphaga</taxon>
        <taxon>Cucujiformia</taxon>
        <taxon>Chrysomeloidea</taxon>
        <taxon>Chrysomelidae</taxon>
        <taxon>Galerucinae</taxon>
        <taxon>Alticini</taxon>
        <taxon>Psylliodes</taxon>
    </lineage>
</organism>
<evidence type="ECO:0000256" key="2">
    <source>
        <dbReference type="ARBA" id="ARBA00012182"/>
    </source>
</evidence>
<dbReference type="InterPro" id="IPR000504">
    <property type="entry name" value="RRM_dom"/>
</dbReference>
<dbReference type="InterPro" id="IPR012677">
    <property type="entry name" value="Nucleotide-bd_a/b_plait_sf"/>
</dbReference>
<dbReference type="InterPro" id="IPR046341">
    <property type="entry name" value="SET_dom_sf"/>
</dbReference>
<feature type="compositionally biased region" description="Acidic residues" evidence="15">
    <location>
        <begin position="894"/>
        <end position="906"/>
    </location>
</feature>
<dbReference type="CDD" id="cd19169">
    <property type="entry name" value="SET_SETD1"/>
    <property type="match status" value="1"/>
</dbReference>
<dbReference type="CDD" id="cd12304">
    <property type="entry name" value="RRM_Set1"/>
    <property type="match status" value="1"/>
</dbReference>
<keyword evidence="9" id="KW-0804">Transcription</keyword>
<dbReference type="FunFam" id="2.170.270.10:FF:000010">
    <property type="entry name" value="Histone-lysine N-methyltransferase"/>
    <property type="match status" value="1"/>
</dbReference>
<dbReference type="GO" id="GO:0003723">
    <property type="term" value="F:RNA binding"/>
    <property type="evidence" value="ECO:0007669"/>
    <property type="project" value="UniProtKB-UniRule"/>
</dbReference>
<reference evidence="19" key="1">
    <citation type="submission" date="2022-01" db="EMBL/GenBank/DDBJ databases">
        <authorList>
            <person name="King R."/>
        </authorList>
    </citation>
    <scope>NUCLEOTIDE SEQUENCE</scope>
</reference>
<dbReference type="SUPFAM" id="SSF82199">
    <property type="entry name" value="SET domain"/>
    <property type="match status" value="1"/>
</dbReference>
<feature type="compositionally biased region" description="Basic and acidic residues" evidence="15">
    <location>
        <begin position="718"/>
        <end position="728"/>
    </location>
</feature>
<dbReference type="EMBL" id="OV651815">
    <property type="protein sequence ID" value="CAH1107755.1"/>
    <property type="molecule type" value="Genomic_DNA"/>
</dbReference>
<dbReference type="InterPro" id="IPR003616">
    <property type="entry name" value="Post-SET_dom"/>
</dbReference>
<dbReference type="Proteomes" id="UP001153636">
    <property type="component" value="Chromosome 3"/>
</dbReference>
<feature type="compositionally biased region" description="Basic and acidic residues" evidence="15">
    <location>
        <begin position="369"/>
        <end position="437"/>
    </location>
</feature>
<dbReference type="InterPro" id="IPR035979">
    <property type="entry name" value="RBD_domain_sf"/>
</dbReference>
<dbReference type="GO" id="GO:0140999">
    <property type="term" value="F:histone H3K4 trimethyltransferase activity"/>
    <property type="evidence" value="ECO:0007669"/>
    <property type="project" value="UniProtKB-EC"/>
</dbReference>
<sequence length="1539" mass="176215">MNGTTMDRHGHGQANPKLPRNYKLIVDPFLVKGAAKLYRYDGVVPNDTSCPPVVPRDPRSHLTRIWTRLETLDLPVPRFRIDINYIGEPPSIEVTIFHLNDNIDKLFLRDMLQKFGPIEELFIYYHPNTNRHLGIGRVIFETVASAKACVEKLNKTSVMGKMLDVFLDPFGEKCKLKFEEFTIEKKAPALLPPSIETSPKMEEKPKAEADKPYDPADEDFDEPERLKKEKEKEIEKKLIIERENDRIIRDRERDAREKDSRYGARSYRSNEFATPSSTDMGYTTAPSEFSTSFGSAGTTPLSYDFHTHSLPPIPNHFSFPTPTYHPIPAPPPSVWPTTPIAPHQWTPDTWERSPAGLAPQLPPKWSSSNEEKHSHGKNKERDWRDRERDKDREKDRDKKRDSGRNKKEKEKEKEKVEDENKPLDLDTRIALLLKEKGSGGMAPPFLNFGADSDDDSKASDKLLKQVPISTSLDSDDDDRSSISLSDMPINPPAPDMDFDFPQDEETLPLSDPPSPFLSKEIYLDCHRLALEHAVVARQREALETSALLKKVHIEMSKIGSDISSSEDELLTGERMQNNYSPIDRMDLRNEFKMEKDDDQMSLSSLSSNEKIEESKPEPPPLPPNPPTAAPPPLPPVPGIYPPPHFSTGIPPPYAGFPGPHYATPFPPQHFPPPPYGHQDWRQAYPYGHQVFLPHIPHFPQFPQLHPSQQFNPYQMPPKKPENNKDDPHATTINSVIQQVTQELKNILKRDFNKKMVESTAFNKFESWWEEESSKENKVKDKEELLVDKQSISKDNINILLESNRENLYSNINLDSPLGVGLGLKASLPKMPSFRRKKIPSPVPEDEDGQKISDSEEIIHDSDSDVNRSARRERKTSISSMSSSSSSFTSSSDSDSSDESSTESETETEVKLINRSLTPPAVAEKTPPPVEEICEKEEPHTVSESIESMEESNSPLRDGIEARNKTPEPMQIDSDDLAAPKQPQKPQNLSSLQYDSDSDMSDTERLIFERRRLNTEYMEQIEREKQERLAREVKVVKEDQDRKKTITEESMIKTEADVEDVMDKSLEELEAERDALLQQVRNPEPPTIVDVTQITKERLEDVKEKLIKSDSDEETLETRKKKKTKKRQDLNGDVVVVKRMSESSTGGSSPNSQVVNEHSYCMPRPEKENIDQQPQVQQDTFNTALKDHEYLQKDQRVEKVKKEKPPKQVKPRKQKEHKKLQELQNKLHYENQFSWKKSQEPYNMHSGILHKVRDQRSEFAVLYEFLTKGIDKEDIEYIKKSYEEMLSNDTMGYWLNDTHWVDHCLTDLYSSPPKKRKKDERLHASGSARTEGYYKLSAHEKSRYKYHHAKAHAITMANASAAKNQGLSREARSNQRRLLTAFGGDTDSDLLKFNQLKFRKKQLKFAKSAIHDWGLFAMEPIAADEMVIEYVGQMVRHSVADLREQKYEATGIGSSYLFRIDLENIIDATKCGNLARFINHSCNPNCYAKVITIESRKKIVIYSKQSIGVNEEITYDYKFPIEDEKIPCLCGAPQCRGTLN</sequence>
<feature type="compositionally biased region" description="Low complexity" evidence="15">
    <location>
        <begin position="942"/>
        <end position="953"/>
    </location>
</feature>
<evidence type="ECO:0000256" key="10">
    <source>
        <dbReference type="ARBA" id="ARBA00023242"/>
    </source>
</evidence>
<dbReference type="Pfam" id="PF00856">
    <property type="entry name" value="SET"/>
    <property type="match status" value="1"/>
</dbReference>
<keyword evidence="4" id="KW-0808">Transferase</keyword>
<proteinExistence type="predicted"/>
<comment type="catalytic activity">
    <reaction evidence="11">
        <text>L-lysyl(4)-[histone H3] + 3 S-adenosyl-L-methionine = N(6),N(6),N(6)-trimethyl-L-lysyl(4)-[histone H3] + 3 S-adenosyl-L-homocysteine + 3 H(+)</text>
        <dbReference type="Rhea" id="RHEA:60260"/>
        <dbReference type="Rhea" id="RHEA-COMP:15537"/>
        <dbReference type="Rhea" id="RHEA-COMP:15547"/>
        <dbReference type="ChEBI" id="CHEBI:15378"/>
        <dbReference type="ChEBI" id="CHEBI:29969"/>
        <dbReference type="ChEBI" id="CHEBI:57856"/>
        <dbReference type="ChEBI" id="CHEBI:59789"/>
        <dbReference type="ChEBI" id="CHEBI:61961"/>
        <dbReference type="EC" id="2.1.1.354"/>
    </reaction>
</comment>
<feature type="region of interest" description="Disordered" evidence="15">
    <location>
        <begin position="1106"/>
        <end position="1155"/>
    </location>
</feature>
<evidence type="ECO:0000256" key="15">
    <source>
        <dbReference type="SAM" id="MobiDB-lite"/>
    </source>
</evidence>
<dbReference type="SMART" id="SM00360">
    <property type="entry name" value="RRM"/>
    <property type="match status" value="1"/>
</dbReference>
<feature type="compositionally biased region" description="Basic and acidic residues" evidence="15">
    <location>
        <begin position="251"/>
        <end position="262"/>
    </location>
</feature>
<comment type="catalytic activity">
    <reaction evidence="13">
        <text>N(6),N(6)-dimethyl-L-lysyl(4)-[histone H3] + S-adenosyl-L-methionine = N(6),N(6),N(6)-trimethyl-L-lysyl(4)-[histone H3] + S-adenosyl-L-homocysteine + H(+)</text>
        <dbReference type="Rhea" id="RHEA:60272"/>
        <dbReference type="Rhea" id="RHEA-COMP:15537"/>
        <dbReference type="Rhea" id="RHEA-COMP:15540"/>
        <dbReference type="ChEBI" id="CHEBI:15378"/>
        <dbReference type="ChEBI" id="CHEBI:57856"/>
        <dbReference type="ChEBI" id="CHEBI:59789"/>
        <dbReference type="ChEBI" id="CHEBI:61961"/>
        <dbReference type="ChEBI" id="CHEBI:61976"/>
    </reaction>
</comment>
<name>A0A9P0CXT8_9CUCU</name>
<feature type="compositionally biased region" description="Polar residues" evidence="15">
    <location>
        <begin position="267"/>
        <end position="281"/>
    </location>
</feature>
<feature type="region of interest" description="Disordered" evidence="15">
    <location>
        <begin position="328"/>
        <end position="513"/>
    </location>
</feature>
<dbReference type="OrthoDB" id="308383at2759"/>
<dbReference type="PANTHER" id="PTHR45814">
    <property type="entry name" value="HISTONE-LYSINE N-METHYLTRANSFERASE SETD1"/>
    <property type="match status" value="1"/>
</dbReference>
<feature type="compositionally biased region" description="Polar residues" evidence="15">
    <location>
        <begin position="983"/>
        <end position="994"/>
    </location>
</feature>
<feature type="compositionally biased region" description="Low complexity" evidence="15">
    <location>
        <begin position="1141"/>
        <end position="1151"/>
    </location>
</feature>
<dbReference type="InterPro" id="IPR044570">
    <property type="entry name" value="Set1-like"/>
</dbReference>
<evidence type="ECO:0000259" key="17">
    <source>
        <dbReference type="PROSITE" id="PS50280"/>
    </source>
</evidence>
<gene>
    <name evidence="19" type="ORF">PSYICH_LOCUS8728</name>
</gene>
<evidence type="ECO:0000256" key="7">
    <source>
        <dbReference type="ARBA" id="ARBA00022884"/>
    </source>
</evidence>
<feature type="domain" description="RRM" evidence="16">
    <location>
        <begin position="92"/>
        <end position="165"/>
    </location>
</feature>
<dbReference type="EC" id="2.1.1.354" evidence="2"/>
<evidence type="ECO:0000256" key="8">
    <source>
        <dbReference type="ARBA" id="ARBA00023015"/>
    </source>
</evidence>
<evidence type="ECO:0000259" key="18">
    <source>
        <dbReference type="PROSITE" id="PS50868"/>
    </source>
</evidence>
<feature type="compositionally biased region" description="Basic residues" evidence="15">
    <location>
        <begin position="1206"/>
        <end position="1217"/>
    </location>
</feature>
<protein>
    <recommendedName>
        <fullName evidence="2">[histone H3]-lysine(4) N-trimethyltransferase</fullName>
        <ecNumber evidence="2">2.1.1.354</ecNumber>
    </recommendedName>
</protein>
<evidence type="ECO:0000256" key="5">
    <source>
        <dbReference type="ARBA" id="ARBA00022691"/>
    </source>
</evidence>
<dbReference type="InterPro" id="IPR037841">
    <property type="entry name" value="SET_SETD1A/B"/>
</dbReference>
<dbReference type="InterPro" id="IPR001214">
    <property type="entry name" value="SET_dom"/>
</dbReference>
<feature type="compositionally biased region" description="Pro residues" evidence="15">
    <location>
        <begin position="617"/>
        <end position="643"/>
    </location>
</feature>
<dbReference type="PROSITE" id="PS50868">
    <property type="entry name" value="POST_SET"/>
    <property type="match status" value="1"/>
</dbReference>
<dbReference type="Gene3D" id="2.170.270.10">
    <property type="entry name" value="SET domain"/>
    <property type="match status" value="1"/>
</dbReference>
<keyword evidence="6" id="KW-0156">Chromatin regulator</keyword>
<feature type="region of interest" description="Disordered" evidence="15">
    <location>
        <begin position="830"/>
        <end position="1001"/>
    </location>
</feature>
<evidence type="ECO:0000256" key="12">
    <source>
        <dbReference type="ARBA" id="ARBA00047583"/>
    </source>
</evidence>
<dbReference type="Pfam" id="PF11764">
    <property type="entry name" value="N-SET"/>
    <property type="match status" value="1"/>
</dbReference>
<feature type="domain" description="SET" evidence="17">
    <location>
        <begin position="1400"/>
        <end position="1517"/>
    </location>
</feature>
<evidence type="ECO:0000256" key="11">
    <source>
        <dbReference type="ARBA" id="ARBA00047571"/>
    </source>
</evidence>
<evidence type="ECO:0000313" key="19">
    <source>
        <dbReference type="EMBL" id="CAH1107755.1"/>
    </source>
</evidence>
<keyword evidence="8" id="KW-0805">Transcription regulation</keyword>
<feature type="compositionally biased region" description="Basic and acidic residues" evidence="15">
    <location>
        <begin position="199"/>
        <end position="214"/>
    </location>
</feature>
<keyword evidence="10" id="KW-0539">Nucleus</keyword>